<reference evidence="4 5" key="1">
    <citation type="journal article" date="2020" name="ISME J.">
        <title>Uncovering the hidden diversity of litter-decomposition mechanisms in mushroom-forming fungi.</title>
        <authorList>
            <person name="Floudas D."/>
            <person name="Bentzer J."/>
            <person name="Ahren D."/>
            <person name="Johansson T."/>
            <person name="Persson P."/>
            <person name="Tunlid A."/>
        </authorList>
    </citation>
    <scope>NUCLEOTIDE SEQUENCE [LARGE SCALE GENOMIC DNA]</scope>
    <source>
        <strain evidence="4 5">CBS 661.87</strain>
    </source>
</reference>
<feature type="transmembrane region" description="Helical" evidence="3">
    <location>
        <begin position="124"/>
        <end position="142"/>
    </location>
</feature>
<feature type="coiled-coil region" evidence="1">
    <location>
        <begin position="318"/>
        <end position="345"/>
    </location>
</feature>
<sequence>MYKVTRASKDDMASKSPYASDDSHWEDVEDIENHPRPSTPPGSVRLGISSPRKRRFVQSRTTYIASPARKQTIIPPIIKLQKSSPQKSVAQEKFLDGALQGISFIFSYLFDIFSTAIRLLRRPLGLLAFLWLLALILGRISSTLRGAFAPLCYLPGLHGSRFCDTPTQAAGGTQQPRWADYPKLIDVQSTTFEHLLDESVGGSGLSLEIKKAELATTDLVTLVRISDLKARDTLSDMLSEFAEDAKKTGRGLQKLSSKIGGAVDNIMAVNDYALHQIEAEHTKAPTIMSMYGLIPWAARKPTNDVITRTFGEAMSVLSASMQRLILEAELNLANLEKLEERLSTLHDLVSREDLTLSSAKSELLAELWTKLGGNRRKLRGFDDHLVLLKNLGFYRKRALAHVVAALQSLNAMSSDMDDIRERVAAPELTGSKIPVAVHMKSIKAGLERLKEGRVRARRLEEETLRRVLGITEEAAKE</sequence>
<keyword evidence="5" id="KW-1185">Reference proteome</keyword>
<proteinExistence type="predicted"/>
<evidence type="ECO:0000256" key="1">
    <source>
        <dbReference type="SAM" id="Coils"/>
    </source>
</evidence>
<dbReference type="EMBL" id="JAACJP010000041">
    <property type="protein sequence ID" value="KAF5372741.1"/>
    <property type="molecule type" value="Genomic_DNA"/>
</dbReference>
<feature type="region of interest" description="Disordered" evidence="2">
    <location>
        <begin position="1"/>
        <end position="48"/>
    </location>
</feature>
<organism evidence="4 5">
    <name type="scientific">Tricholomella constricta</name>
    <dbReference type="NCBI Taxonomy" id="117010"/>
    <lineage>
        <taxon>Eukaryota</taxon>
        <taxon>Fungi</taxon>
        <taxon>Dikarya</taxon>
        <taxon>Basidiomycota</taxon>
        <taxon>Agaricomycotina</taxon>
        <taxon>Agaricomycetes</taxon>
        <taxon>Agaricomycetidae</taxon>
        <taxon>Agaricales</taxon>
        <taxon>Tricholomatineae</taxon>
        <taxon>Lyophyllaceae</taxon>
        <taxon>Tricholomella</taxon>
    </lineage>
</organism>
<accession>A0A8H5LX98</accession>
<dbReference type="OrthoDB" id="4179406at2759"/>
<evidence type="ECO:0000313" key="4">
    <source>
        <dbReference type="EMBL" id="KAF5372741.1"/>
    </source>
</evidence>
<name>A0A8H5LX98_9AGAR</name>
<evidence type="ECO:0000256" key="3">
    <source>
        <dbReference type="SAM" id="Phobius"/>
    </source>
</evidence>
<evidence type="ECO:0000256" key="2">
    <source>
        <dbReference type="SAM" id="MobiDB-lite"/>
    </source>
</evidence>
<protein>
    <submittedName>
        <fullName evidence="4">Uncharacterized protein</fullName>
    </submittedName>
</protein>
<keyword evidence="3" id="KW-0472">Membrane</keyword>
<keyword evidence="1" id="KW-0175">Coiled coil</keyword>
<dbReference type="AlphaFoldDB" id="A0A8H5LX98"/>
<gene>
    <name evidence="4" type="ORF">D9615_010122</name>
</gene>
<comment type="caution">
    <text evidence="4">The sequence shown here is derived from an EMBL/GenBank/DDBJ whole genome shotgun (WGS) entry which is preliminary data.</text>
</comment>
<dbReference type="Proteomes" id="UP000565441">
    <property type="component" value="Unassembled WGS sequence"/>
</dbReference>
<feature type="compositionally biased region" description="Basic and acidic residues" evidence="2">
    <location>
        <begin position="21"/>
        <end position="35"/>
    </location>
</feature>
<evidence type="ECO:0000313" key="5">
    <source>
        <dbReference type="Proteomes" id="UP000565441"/>
    </source>
</evidence>
<keyword evidence="3" id="KW-0812">Transmembrane</keyword>
<keyword evidence="3" id="KW-1133">Transmembrane helix</keyword>